<dbReference type="GeneID" id="25267555"/>
<comment type="caution">
    <text evidence="1">The sequence shown here is derived from an EMBL/GenBank/DDBJ whole genome shotgun (WGS) entry which is preliminary data.</text>
</comment>
<dbReference type="InParanoid" id="A0A066WCD8"/>
<protein>
    <submittedName>
        <fullName evidence="1">Uncharacterized protein</fullName>
    </submittedName>
</protein>
<keyword evidence="2" id="KW-1185">Reference proteome</keyword>
<reference evidence="1 2" key="1">
    <citation type="submission" date="2014-05" db="EMBL/GenBank/DDBJ databases">
        <title>Draft genome sequence of a rare smut relative, Tilletiaria anomala UBC 951.</title>
        <authorList>
            <consortium name="DOE Joint Genome Institute"/>
            <person name="Toome M."/>
            <person name="Kuo A."/>
            <person name="Henrissat B."/>
            <person name="Lipzen A."/>
            <person name="Tritt A."/>
            <person name="Yoshinaga Y."/>
            <person name="Zane M."/>
            <person name="Barry K."/>
            <person name="Grigoriev I.V."/>
            <person name="Spatafora J.W."/>
            <person name="Aimea M.C."/>
        </authorList>
    </citation>
    <scope>NUCLEOTIDE SEQUENCE [LARGE SCALE GENOMIC DNA]</scope>
    <source>
        <strain evidence="1 2">UBC 951</strain>
    </source>
</reference>
<accession>A0A066WCD8</accession>
<dbReference type="HOGENOM" id="CLU_2741818_0_0_1"/>
<evidence type="ECO:0000313" key="1">
    <source>
        <dbReference type="EMBL" id="KDN51391.1"/>
    </source>
</evidence>
<name>A0A066WCD8_TILAU</name>
<organism evidence="1 2">
    <name type="scientific">Tilletiaria anomala (strain ATCC 24038 / CBS 436.72 / UBC 951)</name>
    <dbReference type="NCBI Taxonomy" id="1037660"/>
    <lineage>
        <taxon>Eukaryota</taxon>
        <taxon>Fungi</taxon>
        <taxon>Dikarya</taxon>
        <taxon>Basidiomycota</taxon>
        <taxon>Ustilaginomycotina</taxon>
        <taxon>Exobasidiomycetes</taxon>
        <taxon>Georgefischeriales</taxon>
        <taxon>Tilletiariaceae</taxon>
        <taxon>Tilletiaria</taxon>
    </lineage>
</organism>
<proteinExistence type="predicted"/>
<evidence type="ECO:0000313" key="2">
    <source>
        <dbReference type="Proteomes" id="UP000027361"/>
    </source>
</evidence>
<dbReference type="AlphaFoldDB" id="A0A066WCD8"/>
<dbReference type="Proteomes" id="UP000027361">
    <property type="component" value="Unassembled WGS sequence"/>
</dbReference>
<gene>
    <name evidence="1" type="ORF">K437DRAFT_50296</name>
</gene>
<dbReference type="RefSeq" id="XP_013244711.1">
    <property type="nucleotide sequence ID" value="XM_013389257.1"/>
</dbReference>
<dbReference type="EMBL" id="JMSN01000016">
    <property type="protein sequence ID" value="KDN51391.1"/>
    <property type="molecule type" value="Genomic_DNA"/>
</dbReference>
<sequence>MASVVDEHIVAPETIQLTFFSVLDKFEVQRATFVGKDTRVGQSRLQPSSYSPFCASARRSRRCDLGVDITA</sequence>